<dbReference type="SUPFAM" id="SSF57903">
    <property type="entry name" value="FYVE/PHD zinc finger"/>
    <property type="match status" value="1"/>
</dbReference>
<dbReference type="GO" id="GO:0007130">
    <property type="term" value="P:synaptonemal complex assembly"/>
    <property type="evidence" value="ECO:0007669"/>
    <property type="project" value="TreeGrafter"/>
</dbReference>
<dbReference type="AlphaFoldDB" id="A0A8H5EXE2"/>
<dbReference type="PANTHER" id="PTHR48225">
    <property type="entry name" value="HORMA DOMAIN-CONTAINING PROTEIN 1"/>
    <property type="match status" value="1"/>
</dbReference>
<dbReference type="EMBL" id="JAACJK010000220">
    <property type="protein sequence ID" value="KAF5315869.1"/>
    <property type="molecule type" value="Genomic_DNA"/>
</dbReference>
<dbReference type="InterPro" id="IPR003511">
    <property type="entry name" value="HORMA_dom"/>
</dbReference>
<comment type="caution">
    <text evidence="8">The sequence shown here is derived from an EMBL/GenBank/DDBJ whole genome shotgun (WGS) entry which is preliminary data.</text>
</comment>
<dbReference type="Proteomes" id="UP000541558">
    <property type="component" value="Unassembled WGS sequence"/>
</dbReference>
<dbReference type="SUPFAM" id="SSF56019">
    <property type="entry name" value="The spindle assembly checkpoint protein mad2"/>
    <property type="match status" value="1"/>
</dbReference>
<evidence type="ECO:0000256" key="6">
    <source>
        <dbReference type="SAM" id="MobiDB-lite"/>
    </source>
</evidence>
<reference evidence="8 9" key="1">
    <citation type="journal article" date="2020" name="ISME J.">
        <title>Uncovering the hidden diversity of litter-decomposition mechanisms in mushroom-forming fungi.</title>
        <authorList>
            <person name="Floudas D."/>
            <person name="Bentzer J."/>
            <person name="Ahren D."/>
            <person name="Johansson T."/>
            <person name="Persson P."/>
            <person name="Tunlid A."/>
        </authorList>
    </citation>
    <scope>NUCLEOTIDE SEQUENCE [LARGE SCALE GENOMIC DNA]</scope>
    <source>
        <strain evidence="8 9">CBS 175.51</strain>
    </source>
</reference>
<dbReference type="InterPro" id="IPR011011">
    <property type="entry name" value="Znf_FYVE_PHD"/>
</dbReference>
<comment type="subcellular location">
    <subcellularLocation>
        <location evidence="2">Chromosome</location>
    </subcellularLocation>
    <subcellularLocation>
        <location evidence="1">Nucleus</location>
    </subcellularLocation>
</comment>
<gene>
    <name evidence="8" type="ORF">D9611_004949</name>
</gene>
<evidence type="ECO:0000256" key="3">
    <source>
        <dbReference type="ARBA" id="ARBA00022454"/>
    </source>
</evidence>
<evidence type="ECO:0000256" key="2">
    <source>
        <dbReference type="ARBA" id="ARBA00004286"/>
    </source>
</evidence>
<dbReference type="Gene3D" id="3.30.40.10">
    <property type="entry name" value="Zinc/RING finger domain, C3HC4 (zinc finger)"/>
    <property type="match status" value="1"/>
</dbReference>
<evidence type="ECO:0000259" key="7">
    <source>
        <dbReference type="PROSITE" id="PS50815"/>
    </source>
</evidence>
<protein>
    <recommendedName>
        <fullName evidence="7">HORMA domain-containing protein</fullName>
    </recommendedName>
</protein>
<accession>A0A8H5EXE2</accession>
<name>A0A8H5EXE2_9AGAR</name>
<keyword evidence="5" id="KW-0469">Meiosis</keyword>
<proteinExistence type="predicted"/>
<evidence type="ECO:0000256" key="5">
    <source>
        <dbReference type="ARBA" id="ARBA00023254"/>
    </source>
</evidence>
<dbReference type="Gene3D" id="3.30.900.10">
    <property type="entry name" value="HORMA domain"/>
    <property type="match status" value="1"/>
</dbReference>
<dbReference type="GO" id="GO:0005634">
    <property type="term" value="C:nucleus"/>
    <property type="evidence" value="ECO:0007669"/>
    <property type="project" value="UniProtKB-SubCell"/>
</dbReference>
<dbReference type="Pfam" id="PF02301">
    <property type="entry name" value="HORMA"/>
    <property type="match status" value="1"/>
</dbReference>
<feature type="compositionally biased region" description="Polar residues" evidence="6">
    <location>
        <begin position="55"/>
        <end position="67"/>
    </location>
</feature>
<sequence>MQAQLTGVNTQVVTRTQSLAAVETLLKAGLSCVTFLRNLLPEDNFTESHLTSAGDSFPLSSSETDSGTPLGRRNDSKIKGFRIRTLTRGHTPEGDRLLNYLENGIFDALEKQYLRSFIFAIYLDSKDPNNIVEAYTFNFKASSHTWRPIHNTPVPVMSLGDDLQNMSLNGRSTDPVADAIRMGRAPTLGDVKKSLKNMMKTLIQAITQMEELPRRRFATFKLFYTDKTPHDYEPPLFQTGDEKKDKWYFMTHNLDEVPDRFSAGKANCGYHTVNLKVTSIASYLPAMRKDNEEVFLGTSAAKCMQRLRPTPHEQALVSAKEVEELQDDAKARNLVWSTEGDIDLSDADAEGEDDPDYVLRPDGTYEYKPLGLRNENGEIEEVTLPGPAAETQEAHFAGIAERIPTRLKEINSDVIPKGNGCEETQVLMDTQPMPNEQSVHDAFTFDSDVSQQLLLKGKTFGGTTSLPPSNLAMQLESPMTSAPPSPIMVATSSFRGGANLSSIPEDAEMLDLETQPQDVDSQMIEAIESFSLNSTEGKKMETIENASPPAVPVAHADPVKDLGLDCNCTITIEDEMCFCDGGCGKWFHIWCMGFHSTEDPNLPSKFICFECRLKADVLYTVIKDSAYYAQIMAKWREFVIFRRAIKVAENMKVITPSTFASSFEGDNSLARQLIKKLEEDDFIHALTTTIDEFGLTVETRLKSKGKDKKSRSRKNVQKTRFAFNNQIKSLQKYKDYFTPEQKVESKMLGMDDLRKQNNKIPSTSESHLRPAVSRAVQNAAKANQIDIFAGETQTQDETQMIQVPREDSQKRNSAAAELERPSKKLKISLALGIDLAE</sequence>
<dbReference type="GO" id="GO:0051598">
    <property type="term" value="P:meiotic recombination checkpoint signaling"/>
    <property type="evidence" value="ECO:0007669"/>
    <property type="project" value="TreeGrafter"/>
</dbReference>
<evidence type="ECO:0000256" key="4">
    <source>
        <dbReference type="ARBA" id="ARBA00023242"/>
    </source>
</evidence>
<evidence type="ECO:0000256" key="1">
    <source>
        <dbReference type="ARBA" id="ARBA00004123"/>
    </source>
</evidence>
<dbReference type="InterPro" id="IPR051294">
    <property type="entry name" value="HORMA_MeioticProgression"/>
</dbReference>
<dbReference type="GO" id="GO:0005694">
    <property type="term" value="C:chromosome"/>
    <property type="evidence" value="ECO:0007669"/>
    <property type="project" value="UniProtKB-SubCell"/>
</dbReference>
<keyword evidence="3" id="KW-0158">Chromosome</keyword>
<keyword evidence="9" id="KW-1185">Reference proteome</keyword>
<dbReference type="PANTHER" id="PTHR48225:SF7">
    <property type="entry name" value="MEIOSIS-SPECIFIC PROTEIN HOP1"/>
    <property type="match status" value="1"/>
</dbReference>
<dbReference type="InterPro" id="IPR013083">
    <property type="entry name" value="Znf_RING/FYVE/PHD"/>
</dbReference>
<keyword evidence="4" id="KW-0539">Nucleus</keyword>
<organism evidence="8 9">
    <name type="scientific">Ephemerocybe angulata</name>
    <dbReference type="NCBI Taxonomy" id="980116"/>
    <lineage>
        <taxon>Eukaryota</taxon>
        <taxon>Fungi</taxon>
        <taxon>Dikarya</taxon>
        <taxon>Basidiomycota</taxon>
        <taxon>Agaricomycotina</taxon>
        <taxon>Agaricomycetes</taxon>
        <taxon>Agaricomycetidae</taxon>
        <taxon>Agaricales</taxon>
        <taxon>Agaricineae</taxon>
        <taxon>Psathyrellaceae</taxon>
        <taxon>Ephemerocybe</taxon>
    </lineage>
</organism>
<dbReference type="PROSITE" id="PS50815">
    <property type="entry name" value="HORMA"/>
    <property type="match status" value="1"/>
</dbReference>
<dbReference type="OrthoDB" id="1928087at2759"/>
<evidence type="ECO:0000313" key="9">
    <source>
        <dbReference type="Proteomes" id="UP000541558"/>
    </source>
</evidence>
<feature type="region of interest" description="Disordered" evidence="6">
    <location>
        <begin position="55"/>
        <end position="75"/>
    </location>
</feature>
<evidence type="ECO:0000313" key="8">
    <source>
        <dbReference type="EMBL" id="KAF5315869.1"/>
    </source>
</evidence>
<feature type="domain" description="HORMA" evidence="7">
    <location>
        <begin position="16"/>
        <end position="277"/>
    </location>
</feature>
<dbReference type="InterPro" id="IPR036570">
    <property type="entry name" value="HORMA_dom_sf"/>
</dbReference>